<gene>
    <name evidence="2" type="ORF">AYO20_10319</name>
</gene>
<dbReference type="GeneID" id="34593708"/>
<evidence type="ECO:0000313" key="3">
    <source>
        <dbReference type="Proteomes" id="UP000185904"/>
    </source>
</evidence>
<evidence type="ECO:0000313" key="2">
    <source>
        <dbReference type="EMBL" id="OAL25857.1"/>
    </source>
</evidence>
<keyword evidence="3" id="KW-1185">Reference proteome</keyword>
<dbReference type="PANTHER" id="PTHR37540">
    <property type="entry name" value="TRANSCRIPTION FACTOR (ACR-2), PUTATIVE-RELATED-RELATED"/>
    <property type="match status" value="1"/>
</dbReference>
<dbReference type="EMBL" id="LVCJ01000108">
    <property type="protein sequence ID" value="OAL25857.1"/>
    <property type="molecule type" value="Genomic_DNA"/>
</dbReference>
<dbReference type="PANTHER" id="PTHR37540:SF5">
    <property type="entry name" value="TRANSCRIPTION FACTOR DOMAIN-CONTAINING PROTEIN"/>
    <property type="match status" value="1"/>
</dbReference>
<organism evidence="2 3">
    <name type="scientific">Fonsecaea nubica</name>
    <dbReference type="NCBI Taxonomy" id="856822"/>
    <lineage>
        <taxon>Eukaryota</taxon>
        <taxon>Fungi</taxon>
        <taxon>Dikarya</taxon>
        <taxon>Ascomycota</taxon>
        <taxon>Pezizomycotina</taxon>
        <taxon>Eurotiomycetes</taxon>
        <taxon>Chaetothyriomycetidae</taxon>
        <taxon>Chaetothyriales</taxon>
        <taxon>Herpotrichiellaceae</taxon>
        <taxon>Fonsecaea</taxon>
    </lineage>
</organism>
<name>A0A178C8H7_9EURO</name>
<evidence type="ECO:0008006" key="4">
    <source>
        <dbReference type="Google" id="ProtNLM"/>
    </source>
</evidence>
<dbReference type="OrthoDB" id="4144003at2759"/>
<dbReference type="Proteomes" id="UP000185904">
    <property type="component" value="Unassembled WGS sequence"/>
</dbReference>
<comment type="caution">
    <text evidence="2">The sequence shown here is derived from an EMBL/GenBank/DDBJ whole genome shotgun (WGS) entry which is preliminary data.</text>
</comment>
<proteinExistence type="predicted"/>
<accession>A0A178C8H7</accession>
<feature type="compositionally biased region" description="Basic residues" evidence="1">
    <location>
        <begin position="27"/>
        <end position="37"/>
    </location>
</feature>
<dbReference type="RefSeq" id="XP_022495455.1">
    <property type="nucleotide sequence ID" value="XM_022648577.1"/>
</dbReference>
<sequence>MEQYHFVIKDAKSASLSKGDEEEAYRIRSHAQTRRRQGERFATPSDLLQSAASIPKERSRGRRPTSDDQEETTSRERSQFPEVNSATIDFPFSSESTTIVQSHWNHYFWRAARGEELDHPSVVSISVQPSGTSIDPFHSTNMIHHPSAYQLMQFLQSDFNSSTFRAEALGHPLKATSQTGAFRHEAAYSERMRDALQNDMLMFSILAYASGAIGWRYGVRFEDLPPEYFIQQTYRSIRERLQRSEQVEEALLWSMYGLAAAEMWLFNFDAAATHMRAVQVLISQVGGMTKVSPLIMESIILGGKFLAFFTRSAPVLTIAFEPEGWPYQSMSSSMVLTPELWNLGTGFFTAENVSIIDDCHQKILVDLVACVQISQHTSASQPNQIPEQPEHERWLYLKVQALNYRLLARTELDGIQEALRIATLLWMLSITEYVGAELTALIILPKLEAALETAKPEASSLLEFPGLHFWVSALGALVSLSATKKLSSCSPRLPKGIPYNRQFDFFSRHVAQSARRLRLENEFDSYRSFLQKYLYVDANGGAGGGDLKVLVEAVSSCIDQDSL</sequence>
<reference evidence="2 3" key="1">
    <citation type="submission" date="2016-03" db="EMBL/GenBank/DDBJ databases">
        <title>The draft genome sequence of Fonsecaea nubica causative agent of cutaneous subcutaneous infection in human host.</title>
        <authorList>
            <person name="Costa F."/>
            <person name="Sybren D.H."/>
            <person name="Raittz R.T."/>
            <person name="Weiss V.A."/>
            <person name="Leao A.C."/>
            <person name="Gomes R."/>
            <person name="De Souza E.M."/>
            <person name="Pedrosa F.O."/>
            <person name="Steffens M.B."/>
            <person name="Bombassaro A."/>
            <person name="Tadra-Sfeir M.Z."/>
            <person name="Moreno L.F."/>
            <person name="Najafzadeh M.J."/>
            <person name="Felipe M.S."/>
            <person name="Teixeira M."/>
            <person name="Sun J."/>
            <person name="Xi L."/>
            <person name="Castro M.A."/>
            <person name="Vicente V.A."/>
        </authorList>
    </citation>
    <scope>NUCLEOTIDE SEQUENCE [LARGE SCALE GENOMIC DNA]</scope>
    <source>
        <strain evidence="2 3">CBS 269.64</strain>
    </source>
</reference>
<protein>
    <recommendedName>
        <fullName evidence="4">Transcription factor domain-containing protein</fullName>
    </recommendedName>
</protein>
<evidence type="ECO:0000256" key="1">
    <source>
        <dbReference type="SAM" id="MobiDB-lite"/>
    </source>
</evidence>
<dbReference type="AlphaFoldDB" id="A0A178C8H7"/>
<feature type="region of interest" description="Disordered" evidence="1">
    <location>
        <begin position="1"/>
        <end position="87"/>
    </location>
</feature>